<dbReference type="InterPro" id="IPR012347">
    <property type="entry name" value="Ferritin-like"/>
</dbReference>
<accession>A0A4U8QAQ3</accession>
<dbReference type="InterPro" id="IPR009078">
    <property type="entry name" value="Ferritin-like_SF"/>
</dbReference>
<evidence type="ECO:0000313" key="3">
    <source>
        <dbReference type="EMBL" id="TLD01719.1"/>
    </source>
</evidence>
<dbReference type="PANTHER" id="PTHR43865">
    <property type="entry name" value="RUBRERYTHRIN-RELATED"/>
    <property type="match status" value="1"/>
</dbReference>
<organism evidence="3 4">
    <name type="scientific">Robinsoniella peoriensis</name>
    <dbReference type="NCBI Taxonomy" id="180332"/>
    <lineage>
        <taxon>Bacteria</taxon>
        <taxon>Bacillati</taxon>
        <taxon>Bacillota</taxon>
        <taxon>Clostridia</taxon>
        <taxon>Lachnospirales</taxon>
        <taxon>Lachnospiraceae</taxon>
        <taxon>Robinsoniella</taxon>
    </lineage>
</organism>
<dbReference type="GO" id="GO:0016491">
    <property type="term" value="F:oxidoreductase activity"/>
    <property type="evidence" value="ECO:0007669"/>
    <property type="project" value="InterPro"/>
</dbReference>
<dbReference type="AlphaFoldDB" id="A0A4U8QAQ3"/>
<dbReference type="RefSeq" id="WP_138002131.1">
    <property type="nucleotide sequence ID" value="NZ_QGQD01000031.1"/>
</dbReference>
<keyword evidence="4" id="KW-1185">Reference proteome</keyword>
<dbReference type="InterPro" id="IPR009040">
    <property type="entry name" value="Ferritin-like_diiron"/>
</dbReference>
<dbReference type="InterPro" id="IPR052364">
    <property type="entry name" value="Rubrerythrin"/>
</dbReference>
<comment type="caution">
    <text evidence="3">The sequence shown here is derived from an EMBL/GenBank/DDBJ whole genome shotgun (WGS) entry which is preliminary data.</text>
</comment>
<dbReference type="Gene3D" id="1.20.1260.10">
    <property type="match status" value="1"/>
</dbReference>
<dbReference type="InterPro" id="IPR003251">
    <property type="entry name" value="Rr_diiron-bd_dom"/>
</dbReference>
<comment type="cofactor">
    <cofactor evidence="1">
        <name>Fe(3+)</name>
        <dbReference type="ChEBI" id="CHEBI:29034"/>
    </cofactor>
</comment>
<dbReference type="EMBL" id="QGQD01000031">
    <property type="protein sequence ID" value="TLD01719.1"/>
    <property type="molecule type" value="Genomic_DNA"/>
</dbReference>
<sequence length="136" mass="15960">MEFIESQTYKNLQTAYEEKLKNSSKYRIYSEIAKADGYQEISGAFSETADDELKNARLWLEQLNMGAVPGTYENVADTYHTEYFDWAQRYKEYADTARKEGFYDMVRLFRGVAEADRHHDFRFEQIAQNIKSGGTF</sequence>
<evidence type="ECO:0000313" key="4">
    <source>
        <dbReference type="Proteomes" id="UP000306509"/>
    </source>
</evidence>
<evidence type="ECO:0000256" key="1">
    <source>
        <dbReference type="ARBA" id="ARBA00001965"/>
    </source>
</evidence>
<feature type="domain" description="Ferritin-like diiron" evidence="2">
    <location>
        <begin position="2"/>
        <end position="134"/>
    </location>
</feature>
<dbReference type="GO" id="GO:0046872">
    <property type="term" value="F:metal ion binding"/>
    <property type="evidence" value="ECO:0007669"/>
    <property type="project" value="InterPro"/>
</dbReference>
<proteinExistence type="predicted"/>
<dbReference type="STRING" id="180332.GCA_000797495_00023"/>
<reference evidence="3 4" key="1">
    <citation type="journal article" date="2019" name="Anaerobe">
        <title>Detection of Robinsoniella peoriensis in multiple bone samples of a trauma patient.</title>
        <authorList>
            <person name="Schrottner P."/>
            <person name="Hartwich K."/>
            <person name="Bunk B."/>
            <person name="Schober I."/>
            <person name="Helbig S."/>
            <person name="Rudolph W.W."/>
            <person name="Gunzer F."/>
        </authorList>
    </citation>
    <scope>NUCLEOTIDE SEQUENCE [LARGE SCALE GENOMIC DNA]</scope>
    <source>
        <strain evidence="3 4">DSM 106044</strain>
    </source>
</reference>
<dbReference type="Pfam" id="PF02915">
    <property type="entry name" value="Rubrerythrin"/>
    <property type="match status" value="2"/>
</dbReference>
<evidence type="ECO:0000259" key="2">
    <source>
        <dbReference type="PROSITE" id="PS50905"/>
    </source>
</evidence>
<dbReference type="SUPFAM" id="SSF47240">
    <property type="entry name" value="Ferritin-like"/>
    <property type="match status" value="1"/>
</dbReference>
<dbReference type="Proteomes" id="UP000306509">
    <property type="component" value="Unassembled WGS sequence"/>
</dbReference>
<dbReference type="PANTHER" id="PTHR43865:SF1">
    <property type="entry name" value="RUBRERYTHRIN-RELATED"/>
    <property type="match status" value="1"/>
</dbReference>
<protein>
    <submittedName>
        <fullName evidence="3">Rubrerythrin</fullName>
    </submittedName>
</protein>
<dbReference type="PROSITE" id="PS50905">
    <property type="entry name" value="FERRITIN_LIKE"/>
    <property type="match status" value="1"/>
</dbReference>
<gene>
    <name evidence="3" type="primary">rbr</name>
    <name evidence="3" type="ORF">DSM106044_01424</name>
</gene>
<name>A0A4U8QAQ3_9FIRM</name>